<comment type="caution">
    <text evidence="1">The sequence shown here is derived from an EMBL/GenBank/DDBJ whole genome shotgun (WGS) entry which is preliminary data.</text>
</comment>
<protein>
    <submittedName>
        <fullName evidence="1">Uncharacterized protein</fullName>
    </submittedName>
</protein>
<gene>
    <name evidence="1" type="ORF">DBW97_03055</name>
</gene>
<proteinExistence type="predicted"/>
<dbReference type="AlphaFoldDB" id="A0A368BNH4"/>
<dbReference type="Proteomes" id="UP000252147">
    <property type="component" value="Unassembled WGS sequence"/>
</dbReference>
<reference evidence="1 2" key="1">
    <citation type="journal article" date="2018" name="Microbiome">
        <title>Fine metagenomic profile of the Mediterranean stratified and mixed water columns revealed by assembly and recruitment.</title>
        <authorList>
            <person name="Haro-Moreno J.M."/>
            <person name="Lopez-Perez M."/>
            <person name="De La Torre J.R."/>
            <person name="Picazo A."/>
            <person name="Camacho A."/>
            <person name="Rodriguez-Valera F."/>
        </authorList>
    </citation>
    <scope>NUCLEOTIDE SEQUENCE [LARGE SCALE GENOMIC DNA]</scope>
    <source>
        <strain evidence="1">MED-G83</strain>
    </source>
</reference>
<evidence type="ECO:0000313" key="1">
    <source>
        <dbReference type="EMBL" id="RCL38246.1"/>
    </source>
</evidence>
<name>A0A368BNH4_9GAMM</name>
<evidence type="ECO:0000313" key="2">
    <source>
        <dbReference type="Proteomes" id="UP000252147"/>
    </source>
</evidence>
<dbReference type="EMBL" id="QOPD01000004">
    <property type="protein sequence ID" value="RCL38246.1"/>
    <property type="molecule type" value="Genomic_DNA"/>
</dbReference>
<sequence length="179" mass="20114">MNDNIKLALIIGGLAGGAILLNGQLTKQEYPDHAMHMKIHEMHMSMMKPGMKNHALIIDDLELDQDIDWNAEDGKKIRMIKKSSGDVDLLKSDAEVIMFKTDKKIDVSDIDSLDINEIEQIIVKAIEDGSDIAENLKDIEIIKSFEDVDVEVNEIIDIDTEDGKKVQVKVMVNKKAEQD</sequence>
<organism evidence="1 2">
    <name type="scientific">SAR86 cluster bacterium</name>
    <dbReference type="NCBI Taxonomy" id="2030880"/>
    <lineage>
        <taxon>Bacteria</taxon>
        <taxon>Pseudomonadati</taxon>
        <taxon>Pseudomonadota</taxon>
        <taxon>Gammaproteobacteria</taxon>
        <taxon>SAR86 cluster</taxon>
    </lineage>
</organism>
<accession>A0A368BNH4</accession>